<dbReference type="EMBL" id="JYDJ01000419">
    <property type="protein sequence ID" value="KRX35677.1"/>
    <property type="molecule type" value="Genomic_DNA"/>
</dbReference>
<dbReference type="AlphaFoldDB" id="A0A0V0T9I3"/>
<evidence type="ECO:0000313" key="2">
    <source>
        <dbReference type="EMBL" id="KRX35677.1"/>
    </source>
</evidence>
<accession>A0A0V0T9I3</accession>
<name>A0A0V0T9I3_9BILA</name>
<organism evidence="2 3">
    <name type="scientific">Trichinella murrelli</name>
    <dbReference type="NCBI Taxonomy" id="144512"/>
    <lineage>
        <taxon>Eukaryota</taxon>
        <taxon>Metazoa</taxon>
        <taxon>Ecdysozoa</taxon>
        <taxon>Nematoda</taxon>
        <taxon>Enoplea</taxon>
        <taxon>Dorylaimia</taxon>
        <taxon>Trichinellida</taxon>
        <taxon>Trichinellidae</taxon>
        <taxon>Trichinella</taxon>
    </lineage>
</organism>
<proteinExistence type="predicted"/>
<comment type="caution">
    <text evidence="2">The sequence shown here is derived from an EMBL/GenBank/DDBJ whole genome shotgun (WGS) entry which is preliminary data.</text>
</comment>
<dbReference type="EMBL" id="JYDJ01000560">
    <property type="protein sequence ID" value="KRX34486.1"/>
    <property type="molecule type" value="Genomic_DNA"/>
</dbReference>
<reference evidence="2 3" key="1">
    <citation type="submission" date="2015-01" db="EMBL/GenBank/DDBJ databases">
        <title>Evolution of Trichinella species and genotypes.</title>
        <authorList>
            <person name="Korhonen P.K."/>
            <person name="Edoardo P."/>
            <person name="Giuseppe L.R."/>
            <person name="Gasser R.B."/>
        </authorList>
    </citation>
    <scope>NUCLEOTIDE SEQUENCE [LARGE SCALE GENOMIC DNA]</scope>
    <source>
        <strain evidence="2">ISS417</strain>
    </source>
</reference>
<evidence type="ECO:0000313" key="1">
    <source>
        <dbReference type="EMBL" id="KRX34486.1"/>
    </source>
</evidence>
<gene>
    <name evidence="1" type="ORF">T05_13286</name>
    <name evidence="2" type="ORF">T05_1695</name>
</gene>
<keyword evidence="3" id="KW-1185">Reference proteome</keyword>
<sequence>MRTLLVTLIDQKCTVRTFETKDNLHKQVCKRFIRQRTQRRLILVKIAPSAPSVCLSTVSRPVELSLQSSFQLSLAVLVRYRSHLPPALGCSLKQPDSIRSRDTMHKTSFVMGPAPALKPQSREPTN</sequence>
<dbReference type="Proteomes" id="UP000055048">
    <property type="component" value="Unassembled WGS sequence"/>
</dbReference>
<dbReference type="OrthoDB" id="5931715at2759"/>
<evidence type="ECO:0000313" key="3">
    <source>
        <dbReference type="Proteomes" id="UP000055048"/>
    </source>
</evidence>
<protein>
    <submittedName>
        <fullName evidence="2">Uncharacterized protein</fullName>
    </submittedName>
</protein>